<sequence>MSWDEWEQLKADAAARSGSTRMRLNHLPDAGGGGGSSDGGPDPLKSDRKVWSTAGGDVAGLRTDVSTALGKLDHGQSGLGDGAGCESAAAQKELFDSWKKYVGDVSGRCGKLGGLLERAGRDLSMTDQDVRDGLNKIKTEYQDTEAVGGQAKGK</sequence>
<gene>
    <name evidence="2" type="ORF">VT52_019435</name>
</gene>
<dbReference type="EMBL" id="LBDA02000047">
    <property type="protein sequence ID" value="OIK25892.1"/>
    <property type="molecule type" value="Genomic_DNA"/>
</dbReference>
<proteinExistence type="predicted"/>
<comment type="caution">
    <text evidence="2">The sequence shown here is derived from an EMBL/GenBank/DDBJ whole genome shotgun (WGS) entry which is preliminary data.</text>
</comment>
<dbReference type="AlphaFoldDB" id="A0A1J4Q025"/>
<dbReference type="Proteomes" id="UP000034838">
    <property type="component" value="Unassembled WGS sequence"/>
</dbReference>
<evidence type="ECO:0000313" key="3">
    <source>
        <dbReference type="Proteomes" id="UP000034838"/>
    </source>
</evidence>
<reference evidence="2" key="1">
    <citation type="submission" date="2016-10" db="EMBL/GenBank/DDBJ databases">
        <title>Genome sequence of Streptomyces malaysiense MUSC 136.</title>
        <authorList>
            <person name="Lee L.-H."/>
            <person name="Ser H.-L."/>
        </authorList>
    </citation>
    <scope>NUCLEOTIDE SEQUENCE [LARGE SCALE GENOMIC DNA]</scope>
    <source>
        <strain evidence="2">MUSC 136</strain>
    </source>
</reference>
<evidence type="ECO:0000313" key="2">
    <source>
        <dbReference type="EMBL" id="OIK25892.1"/>
    </source>
</evidence>
<keyword evidence="3" id="KW-1185">Reference proteome</keyword>
<dbReference type="OrthoDB" id="4313977at2"/>
<feature type="region of interest" description="Disordered" evidence="1">
    <location>
        <begin position="1"/>
        <end position="51"/>
    </location>
</feature>
<accession>A0A1J4Q025</accession>
<evidence type="ECO:0000256" key="1">
    <source>
        <dbReference type="SAM" id="MobiDB-lite"/>
    </source>
</evidence>
<dbReference type="RefSeq" id="WP_046417987.1">
    <property type="nucleotide sequence ID" value="NZ_LBDA02000047.1"/>
</dbReference>
<organism evidence="2 3">
    <name type="scientific">Streptomyces malaysiense</name>
    <dbReference type="NCBI Taxonomy" id="1428626"/>
    <lineage>
        <taxon>Bacteria</taxon>
        <taxon>Bacillati</taxon>
        <taxon>Actinomycetota</taxon>
        <taxon>Actinomycetes</taxon>
        <taxon>Kitasatosporales</taxon>
        <taxon>Streptomycetaceae</taxon>
        <taxon>Streptomyces</taxon>
    </lineage>
</organism>
<protein>
    <submittedName>
        <fullName evidence="2">Uncharacterized protein</fullName>
    </submittedName>
</protein>
<name>A0A1J4Q025_9ACTN</name>